<evidence type="ECO:0000313" key="10">
    <source>
        <dbReference type="Proteomes" id="UP000523079"/>
    </source>
</evidence>
<accession>A0A7W3IP00</accession>
<dbReference type="SUPFAM" id="SSF161098">
    <property type="entry name" value="MetI-like"/>
    <property type="match status" value="1"/>
</dbReference>
<proteinExistence type="inferred from homology"/>
<dbReference type="PANTHER" id="PTHR43744">
    <property type="entry name" value="ABC TRANSPORTER PERMEASE PROTEIN MG189-RELATED-RELATED"/>
    <property type="match status" value="1"/>
</dbReference>
<keyword evidence="4 7" id="KW-0812">Transmembrane</keyword>
<feature type="transmembrane region" description="Helical" evidence="7">
    <location>
        <begin position="181"/>
        <end position="206"/>
    </location>
</feature>
<reference evidence="9 10" key="1">
    <citation type="submission" date="2020-07" db="EMBL/GenBank/DDBJ databases">
        <title>Sequencing the genomes of 1000 actinobacteria strains.</title>
        <authorList>
            <person name="Klenk H.-P."/>
        </authorList>
    </citation>
    <scope>NUCLEOTIDE SEQUENCE [LARGE SCALE GENOMIC DNA]</scope>
    <source>
        <strain evidence="9 10">DSM 100723</strain>
    </source>
</reference>
<gene>
    <name evidence="9" type="ORF">FHX74_000189</name>
</gene>
<dbReference type="Pfam" id="PF00528">
    <property type="entry name" value="BPD_transp_1"/>
    <property type="match status" value="1"/>
</dbReference>
<sequence length="275" mass="30151">MTWKLRWPVGIVAIAASAVVFLVPFAFILLTASKTGPDASDLSFSLPKQWVLIENIKEVLHTQDYVVLRAFINSITLTVGSVTVMVVLAAMVGYVLQRRRSRINTVVHFLVLAGLIVPPAVVPTIWVLQGLGIFKTMIGMILIEVTFGLSFCVLLFRAFVGTIPRELDEAAIVDGAGPLRLFFSVIVPLLRPVMITVIVVQAVAVFNDFTGPLYFLPGDAGVTVQLTLYNFQSQTLNQWNLLFADILLITIPPLVMYIFFNRQIVAGMTSGAVKG</sequence>
<feature type="transmembrane region" description="Helical" evidence="7">
    <location>
        <begin position="239"/>
        <end position="260"/>
    </location>
</feature>
<comment type="similarity">
    <text evidence="7">Belongs to the binding-protein-dependent transport system permease family.</text>
</comment>
<evidence type="ECO:0000259" key="8">
    <source>
        <dbReference type="PROSITE" id="PS50928"/>
    </source>
</evidence>
<evidence type="ECO:0000256" key="6">
    <source>
        <dbReference type="ARBA" id="ARBA00023136"/>
    </source>
</evidence>
<feature type="transmembrane region" description="Helical" evidence="7">
    <location>
        <begin position="7"/>
        <end position="30"/>
    </location>
</feature>
<dbReference type="InterPro" id="IPR000515">
    <property type="entry name" value="MetI-like"/>
</dbReference>
<evidence type="ECO:0000256" key="3">
    <source>
        <dbReference type="ARBA" id="ARBA00022475"/>
    </source>
</evidence>
<dbReference type="Proteomes" id="UP000523079">
    <property type="component" value="Unassembled WGS sequence"/>
</dbReference>
<dbReference type="RefSeq" id="WP_182558226.1">
    <property type="nucleotide sequence ID" value="NZ_JACGWT010000001.1"/>
</dbReference>
<feature type="transmembrane region" description="Helical" evidence="7">
    <location>
        <begin position="70"/>
        <end position="94"/>
    </location>
</feature>
<comment type="caution">
    <text evidence="9">The sequence shown here is derived from an EMBL/GenBank/DDBJ whole genome shotgun (WGS) entry which is preliminary data.</text>
</comment>
<feature type="domain" description="ABC transmembrane type-1" evidence="8">
    <location>
        <begin position="71"/>
        <end position="260"/>
    </location>
</feature>
<dbReference type="GO" id="GO:0055085">
    <property type="term" value="P:transmembrane transport"/>
    <property type="evidence" value="ECO:0007669"/>
    <property type="project" value="InterPro"/>
</dbReference>
<dbReference type="AlphaFoldDB" id="A0A7W3IP00"/>
<dbReference type="CDD" id="cd06261">
    <property type="entry name" value="TM_PBP2"/>
    <property type="match status" value="1"/>
</dbReference>
<dbReference type="GO" id="GO:0005886">
    <property type="term" value="C:plasma membrane"/>
    <property type="evidence" value="ECO:0007669"/>
    <property type="project" value="UniProtKB-SubCell"/>
</dbReference>
<dbReference type="Gene3D" id="1.10.3720.10">
    <property type="entry name" value="MetI-like"/>
    <property type="match status" value="1"/>
</dbReference>
<evidence type="ECO:0000313" key="9">
    <source>
        <dbReference type="EMBL" id="MBA8792595.1"/>
    </source>
</evidence>
<evidence type="ECO:0000256" key="5">
    <source>
        <dbReference type="ARBA" id="ARBA00022989"/>
    </source>
</evidence>
<dbReference type="InterPro" id="IPR035906">
    <property type="entry name" value="MetI-like_sf"/>
</dbReference>
<evidence type="ECO:0000256" key="7">
    <source>
        <dbReference type="RuleBase" id="RU363032"/>
    </source>
</evidence>
<dbReference type="PANTHER" id="PTHR43744:SF12">
    <property type="entry name" value="ABC TRANSPORTER PERMEASE PROTEIN MG189-RELATED"/>
    <property type="match status" value="1"/>
</dbReference>
<protein>
    <submittedName>
        <fullName evidence="9">Raffinose/stachyose/melibiose transport system permease protein</fullName>
    </submittedName>
</protein>
<comment type="subcellular location">
    <subcellularLocation>
        <location evidence="1 7">Cell membrane</location>
        <topology evidence="1 7">Multi-pass membrane protein</topology>
    </subcellularLocation>
</comment>
<evidence type="ECO:0000256" key="2">
    <source>
        <dbReference type="ARBA" id="ARBA00022448"/>
    </source>
</evidence>
<keyword evidence="6 7" id="KW-0472">Membrane</keyword>
<keyword evidence="10" id="KW-1185">Reference proteome</keyword>
<keyword evidence="2 7" id="KW-0813">Transport</keyword>
<dbReference type="EMBL" id="JACGWT010000001">
    <property type="protein sequence ID" value="MBA8792595.1"/>
    <property type="molecule type" value="Genomic_DNA"/>
</dbReference>
<evidence type="ECO:0000256" key="4">
    <source>
        <dbReference type="ARBA" id="ARBA00022692"/>
    </source>
</evidence>
<dbReference type="PROSITE" id="PS50928">
    <property type="entry name" value="ABC_TM1"/>
    <property type="match status" value="1"/>
</dbReference>
<feature type="transmembrane region" description="Helical" evidence="7">
    <location>
        <begin position="106"/>
        <end position="126"/>
    </location>
</feature>
<feature type="transmembrane region" description="Helical" evidence="7">
    <location>
        <begin position="138"/>
        <end position="160"/>
    </location>
</feature>
<name>A0A7W3IP00_9ACTN</name>
<keyword evidence="5 7" id="KW-1133">Transmembrane helix</keyword>
<keyword evidence="3" id="KW-1003">Cell membrane</keyword>
<evidence type="ECO:0000256" key="1">
    <source>
        <dbReference type="ARBA" id="ARBA00004651"/>
    </source>
</evidence>
<organism evidence="9 10">
    <name type="scientific">Microlunatus kandeliicorticis</name>
    <dbReference type="NCBI Taxonomy" id="1759536"/>
    <lineage>
        <taxon>Bacteria</taxon>
        <taxon>Bacillati</taxon>
        <taxon>Actinomycetota</taxon>
        <taxon>Actinomycetes</taxon>
        <taxon>Propionibacteriales</taxon>
        <taxon>Propionibacteriaceae</taxon>
        <taxon>Microlunatus</taxon>
    </lineage>
</organism>